<sequence length="78" mass="8687">MDDNVGSSILIDVLLVMVQVNIKVPFSFVSSEVEPTPNVTLKQKIRIYTKRDELITTTGNLMKAHTTSPFFISTMLGD</sequence>
<organism evidence="1 2">
    <name type="scientific">Canavalia gladiata</name>
    <name type="common">Sword bean</name>
    <name type="synonym">Dolichos gladiatus</name>
    <dbReference type="NCBI Taxonomy" id="3824"/>
    <lineage>
        <taxon>Eukaryota</taxon>
        <taxon>Viridiplantae</taxon>
        <taxon>Streptophyta</taxon>
        <taxon>Embryophyta</taxon>
        <taxon>Tracheophyta</taxon>
        <taxon>Spermatophyta</taxon>
        <taxon>Magnoliopsida</taxon>
        <taxon>eudicotyledons</taxon>
        <taxon>Gunneridae</taxon>
        <taxon>Pentapetalae</taxon>
        <taxon>rosids</taxon>
        <taxon>fabids</taxon>
        <taxon>Fabales</taxon>
        <taxon>Fabaceae</taxon>
        <taxon>Papilionoideae</taxon>
        <taxon>50 kb inversion clade</taxon>
        <taxon>NPAAA clade</taxon>
        <taxon>indigoferoid/millettioid clade</taxon>
        <taxon>Phaseoleae</taxon>
        <taxon>Canavalia</taxon>
    </lineage>
</organism>
<comment type="caution">
    <text evidence="1">The sequence shown here is derived from an EMBL/GenBank/DDBJ whole genome shotgun (WGS) entry which is preliminary data.</text>
</comment>
<dbReference type="EMBL" id="JAYMYQ010000004">
    <property type="protein sequence ID" value="KAK7336364.1"/>
    <property type="molecule type" value="Genomic_DNA"/>
</dbReference>
<gene>
    <name evidence="1" type="ORF">VNO77_16902</name>
</gene>
<accession>A0AAN9QI80</accession>
<dbReference type="Proteomes" id="UP001367508">
    <property type="component" value="Unassembled WGS sequence"/>
</dbReference>
<name>A0AAN9QI80_CANGL</name>
<keyword evidence="2" id="KW-1185">Reference proteome</keyword>
<protein>
    <submittedName>
        <fullName evidence="1">Uncharacterized protein</fullName>
    </submittedName>
</protein>
<proteinExistence type="predicted"/>
<evidence type="ECO:0000313" key="1">
    <source>
        <dbReference type="EMBL" id="KAK7336364.1"/>
    </source>
</evidence>
<reference evidence="1 2" key="1">
    <citation type="submission" date="2024-01" db="EMBL/GenBank/DDBJ databases">
        <title>The genomes of 5 underutilized Papilionoideae crops provide insights into root nodulation and disease resistanc.</title>
        <authorList>
            <person name="Jiang F."/>
        </authorList>
    </citation>
    <scope>NUCLEOTIDE SEQUENCE [LARGE SCALE GENOMIC DNA]</scope>
    <source>
        <strain evidence="1">LVBAO_FW01</strain>
        <tissue evidence="1">Leaves</tissue>
    </source>
</reference>
<evidence type="ECO:0000313" key="2">
    <source>
        <dbReference type="Proteomes" id="UP001367508"/>
    </source>
</evidence>
<dbReference type="AlphaFoldDB" id="A0AAN9QI80"/>